<evidence type="ECO:0000256" key="4">
    <source>
        <dbReference type="ARBA" id="ARBA00022827"/>
    </source>
</evidence>
<dbReference type="STRING" id="1628148.BI198_00680"/>
<keyword evidence="4" id="KW-0274">FAD</keyword>
<feature type="domain" description="FAD/NAD(P)-binding" evidence="6">
    <location>
        <begin position="5"/>
        <end position="338"/>
    </location>
</feature>
<comment type="caution">
    <text evidence="7">The sequence shown here is derived from an EMBL/GenBank/DDBJ whole genome shotgun (WGS) entry which is preliminary data.</text>
</comment>
<dbReference type="Pfam" id="PF07992">
    <property type="entry name" value="Pyr_redox_2"/>
    <property type="match status" value="1"/>
</dbReference>
<dbReference type="EMBL" id="MKEK01000001">
    <property type="protein sequence ID" value="OEY68243.1"/>
    <property type="molecule type" value="Genomic_DNA"/>
</dbReference>
<keyword evidence="3" id="KW-0285">Flavoprotein</keyword>
<keyword evidence="5" id="KW-0560">Oxidoreductase</keyword>
<sequence length="434" mass="47620">MNCPRIVIIGGGAGGLELASRLGNKLGRNSGSNNRAHITLVDKNHTHIWKPLLHEVATGTLDVEIDQLSYRAHAAAHHFEFQLGSLTDINRDQQQVILAPIEDDGEEVLASRALEYDYLVLAIGSVSNHFNTPGVAEHCIFLDSPEQAQRFQHYLLMAYLKLNSPAHPKDKLNIAIVGAGATGVELAAELYHAAAELNLYGYADLRQNRLNIQLIEAGPRILPALPERIALAAHKELTKLGVTVRTSTKVTAATKTGLLLDEQHVEAELMVWAAGIKAPDFLKDIAGLENNRINQLVVNQQLQTTRDAKIYAIGDCAGCPLPDNKWVPPRAQSAHQMASLVAKNIIADIAGKPQKDYHYKDHGSLISLSRFGTVGSLMGNLVGGAMMIEGRIARLAYMSLYRMHQVALHGWLRMILISLVARINRIVRPKLKLH</sequence>
<dbReference type="SUPFAM" id="SSF51905">
    <property type="entry name" value="FAD/NAD(P)-binding domain"/>
    <property type="match status" value="1"/>
</dbReference>
<dbReference type="GO" id="GO:0003955">
    <property type="term" value="F:NAD(P)H dehydrogenase (quinone) activity"/>
    <property type="evidence" value="ECO:0007669"/>
    <property type="project" value="TreeGrafter"/>
</dbReference>
<dbReference type="PRINTS" id="PR00411">
    <property type="entry name" value="PNDRDTASEI"/>
</dbReference>
<reference evidence="8" key="1">
    <citation type="submission" date="2016-09" db="EMBL/GenBank/DDBJ databases">
        <authorList>
            <person name="Wan X."/>
            <person name="Hou S."/>
        </authorList>
    </citation>
    <scope>NUCLEOTIDE SEQUENCE [LARGE SCALE GENOMIC DNA]</scope>
    <source>
        <strain evidence="8">KH87</strain>
    </source>
</reference>
<gene>
    <name evidence="7" type="ORF">BI198_00680</name>
</gene>
<name>A0A1E7Q2G3_9GAMM</name>
<dbReference type="InterPro" id="IPR023753">
    <property type="entry name" value="FAD/NAD-binding_dom"/>
</dbReference>
<accession>A0A1E7Q2G3</accession>
<dbReference type="PANTHER" id="PTHR42913:SF3">
    <property type="entry name" value="64 KDA MITOCHONDRIAL NADH DEHYDROGENASE (EUROFUNG)"/>
    <property type="match status" value="1"/>
</dbReference>
<evidence type="ECO:0000256" key="2">
    <source>
        <dbReference type="ARBA" id="ARBA00005272"/>
    </source>
</evidence>
<protein>
    <submittedName>
        <fullName evidence="7">NADH dehydrogenase</fullName>
    </submittedName>
</protein>
<evidence type="ECO:0000313" key="7">
    <source>
        <dbReference type="EMBL" id="OEY68243.1"/>
    </source>
</evidence>
<dbReference type="Gene3D" id="3.50.50.100">
    <property type="match status" value="1"/>
</dbReference>
<dbReference type="AlphaFoldDB" id="A0A1E7Q2G3"/>
<evidence type="ECO:0000256" key="5">
    <source>
        <dbReference type="ARBA" id="ARBA00023002"/>
    </source>
</evidence>
<dbReference type="PRINTS" id="PR00368">
    <property type="entry name" value="FADPNR"/>
</dbReference>
<evidence type="ECO:0000256" key="1">
    <source>
        <dbReference type="ARBA" id="ARBA00001974"/>
    </source>
</evidence>
<evidence type="ECO:0000256" key="3">
    <source>
        <dbReference type="ARBA" id="ARBA00022630"/>
    </source>
</evidence>
<comment type="similarity">
    <text evidence="2">Belongs to the NADH dehydrogenase family.</text>
</comment>
<dbReference type="Proteomes" id="UP000242258">
    <property type="component" value="Unassembled WGS sequence"/>
</dbReference>
<dbReference type="InterPro" id="IPR036188">
    <property type="entry name" value="FAD/NAD-bd_sf"/>
</dbReference>
<dbReference type="PANTHER" id="PTHR42913">
    <property type="entry name" value="APOPTOSIS-INDUCING FACTOR 1"/>
    <property type="match status" value="1"/>
</dbReference>
<organism evidence="7 8">
    <name type="scientific">Rheinheimera salexigens</name>
    <dbReference type="NCBI Taxonomy" id="1628148"/>
    <lineage>
        <taxon>Bacteria</taxon>
        <taxon>Pseudomonadati</taxon>
        <taxon>Pseudomonadota</taxon>
        <taxon>Gammaproteobacteria</taxon>
        <taxon>Chromatiales</taxon>
        <taxon>Chromatiaceae</taxon>
        <taxon>Rheinheimera</taxon>
    </lineage>
</organism>
<proteinExistence type="inferred from homology"/>
<evidence type="ECO:0000259" key="6">
    <source>
        <dbReference type="Pfam" id="PF07992"/>
    </source>
</evidence>
<comment type="cofactor">
    <cofactor evidence="1">
        <name>FAD</name>
        <dbReference type="ChEBI" id="CHEBI:57692"/>
    </cofactor>
</comment>
<dbReference type="GO" id="GO:0019646">
    <property type="term" value="P:aerobic electron transport chain"/>
    <property type="evidence" value="ECO:0007669"/>
    <property type="project" value="TreeGrafter"/>
</dbReference>
<evidence type="ECO:0000313" key="8">
    <source>
        <dbReference type="Proteomes" id="UP000242258"/>
    </source>
</evidence>
<keyword evidence="8" id="KW-1185">Reference proteome</keyword>
<dbReference type="RefSeq" id="WP_070047810.1">
    <property type="nucleotide sequence ID" value="NZ_CBCSDO010000011.1"/>
</dbReference>
<dbReference type="FunFam" id="3.50.50.100:FF:000001">
    <property type="entry name" value="NADH dehydrogenase"/>
    <property type="match status" value="1"/>
</dbReference>
<dbReference type="InterPro" id="IPR051169">
    <property type="entry name" value="NADH-Q_oxidoreductase"/>
</dbReference>
<dbReference type="OrthoDB" id="9781621at2"/>